<sequence>MEGCEGMMNDDQFPGFQIMVPDERDEFMKIRRLSRLQRRAPRPLQVKPPPGASICSTERKKAAASANSSTTEYSVSATPSNGSNSTFGSNSTYGYHQYSKDPIPLLSPLVLPSLLQPGGMD</sequence>
<evidence type="ECO:0000313" key="2">
    <source>
        <dbReference type="EMBL" id="CAI9096415.1"/>
    </source>
</evidence>
<evidence type="ECO:0000313" key="3">
    <source>
        <dbReference type="Proteomes" id="UP001161247"/>
    </source>
</evidence>
<proteinExistence type="predicted"/>
<accession>A0AAV1CLG7</accession>
<name>A0AAV1CLG7_OLDCO</name>
<protein>
    <submittedName>
        <fullName evidence="2">OLC1v1032561C1</fullName>
    </submittedName>
</protein>
<keyword evidence="3" id="KW-1185">Reference proteome</keyword>
<gene>
    <name evidence="2" type="ORF">OLC1_LOCUS7176</name>
</gene>
<evidence type="ECO:0000256" key="1">
    <source>
        <dbReference type="SAM" id="MobiDB-lite"/>
    </source>
</evidence>
<reference evidence="2" key="1">
    <citation type="submission" date="2023-03" db="EMBL/GenBank/DDBJ databases">
        <authorList>
            <person name="Julca I."/>
        </authorList>
    </citation>
    <scope>NUCLEOTIDE SEQUENCE</scope>
</reference>
<feature type="region of interest" description="Disordered" evidence="1">
    <location>
        <begin position="35"/>
        <end position="93"/>
    </location>
</feature>
<organism evidence="2 3">
    <name type="scientific">Oldenlandia corymbosa var. corymbosa</name>
    <dbReference type="NCBI Taxonomy" id="529605"/>
    <lineage>
        <taxon>Eukaryota</taxon>
        <taxon>Viridiplantae</taxon>
        <taxon>Streptophyta</taxon>
        <taxon>Embryophyta</taxon>
        <taxon>Tracheophyta</taxon>
        <taxon>Spermatophyta</taxon>
        <taxon>Magnoliopsida</taxon>
        <taxon>eudicotyledons</taxon>
        <taxon>Gunneridae</taxon>
        <taxon>Pentapetalae</taxon>
        <taxon>asterids</taxon>
        <taxon>lamiids</taxon>
        <taxon>Gentianales</taxon>
        <taxon>Rubiaceae</taxon>
        <taxon>Rubioideae</taxon>
        <taxon>Spermacoceae</taxon>
        <taxon>Hedyotis-Oldenlandia complex</taxon>
        <taxon>Oldenlandia</taxon>
    </lineage>
</organism>
<dbReference type="EMBL" id="OX459119">
    <property type="protein sequence ID" value="CAI9096415.1"/>
    <property type="molecule type" value="Genomic_DNA"/>
</dbReference>
<feature type="compositionally biased region" description="Low complexity" evidence="1">
    <location>
        <begin position="78"/>
        <end position="93"/>
    </location>
</feature>
<dbReference type="Proteomes" id="UP001161247">
    <property type="component" value="Chromosome 2"/>
</dbReference>
<dbReference type="AlphaFoldDB" id="A0AAV1CLG7"/>